<name>A0A540K5D4_MALBA</name>
<evidence type="ECO:0000313" key="5">
    <source>
        <dbReference type="EMBL" id="TQD69431.1"/>
    </source>
</evidence>
<sequence length="121" mass="12804">MKNRPVIAVGRSNIVTGVAKTIKAHFEKHPLAIVNVKGRAKGTSVREVVFKLEQATGAVLVSQEPSKVILYRGWGAGDNPRRNGSNTGKNASSQGAVSPELLAAIRLECGFKPREGEDAAA</sequence>
<dbReference type="SMART" id="SM01103">
    <property type="entry name" value="CRS1_YhbY"/>
    <property type="match status" value="1"/>
</dbReference>
<evidence type="ECO:0000259" key="4">
    <source>
        <dbReference type="PROSITE" id="PS51295"/>
    </source>
</evidence>
<feature type="region of interest" description="Disordered" evidence="3">
    <location>
        <begin position="73"/>
        <end position="97"/>
    </location>
</feature>
<feature type="compositionally biased region" description="Polar residues" evidence="3">
    <location>
        <begin position="82"/>
        <end position="96"/>
    </location>
</feature>
<evidence type="ECO:0000256" key="3">
    <source>
        <dbReference type="SAM" id="MobiDB-lite"/>
    </source>
</evidence>
<evidence type="ECO:0000256" key="1">
    <source>
        <dbReference type="ARBA" id="ARBA00022884"/>
    </source>
</evidence>
<dbReference type="STRING" id="106549.A0A540K5D4"/>
<evidence type="ECO:0000313" key="6">
    <source>
        <dbReference type="Proteomes" id="UP000315295"/>
    </source>
</evidence>
<accession>A0A540K5D4</accession>
<dbReference type="SUPFAM" id="SSF75471">
    <property type="entry name" value="YhbY-like"/>
    <property type="match status" value="1"/>
</dbReference>
<dbReference type="InterPro" id="IPR001890">
    <property type="entry name" value="RNA-binding_CRM"/>
</dbReference>
<keyword evidence="1 2" id="KW-0694">RNA-binding</keyword>
<keyword evidence="6" id="KW-1185">Reference proteome</keyword>
<dbReference type="AlphaFoldDB" id="A0A540K5D4"/>
<dbReference type="EMBL" id="VIEB01003586">
    <property type="protein sequence ID" value="TQD69431.1"/>
    <property type="molecule type" value="Genomic_DNA"/>
</dbReference>
<dbReference type="Gene3D" id="3.30.110.60">
    <property type="entry name" value="YhbY-like"/>
    <property type="match status" value="1"/>
</dbReference>
<reference evidence="5 6" key="1">
    <citation type="journal article" date="2019" name="G3 (Bethesda)">
        <title>Sequencing of a Wild Apple (Malus baccata) Genome Unravels the Differences Between Cultivated and Wild Apple Species Regarding Disease Resistance and Cold Tolerance.</title>
        <authorList>
            <person name="Chen X."/>
        </authorList>
    </citation>
    <scope>NUCLEOTIDE SEQUENCE [LARGE SCALE GENOMIC DNA]</scope>
    <source>
        <strain evidence="6">cv. Shandingzi</strain>
        <tissue evidence="5">Leaves</tissue>
    </source>
</reference>
<protein>
    <recommendedName>
        <fullName evidence="4">CRM domain-containing protein</fullName>
    </recommendedName>
</protein>
<dbReference type="Pfam" id="PF01985">
    <property type="entry name" value="CRS1_YhbY"/>
    <property type="match status" value="1"/>
</dbReference>
<dbReference type="PROSITE" id="PS51295">
    <property type="entry name" value="CRM"/>
    <property type="match status" value="1"/>
</dbReference>
<gene>
    <name evidence="5" type="ORF">C1H46_045036</name>
</gene>
<dbReference type="InterPro" id="IPR035920">
    <property type="entry name" value="YhbY-like_sf"/>
</dbReference>
<proteinExistence type="predicted"/>
<evidence type="ECO:0000256" key="2">
    <source>
        <dbReference type="PROSITE-ProRule" id="PRU00626"/>
    </source>
</evidence>
<comment type="caution">
    <text evidence="5">The sequence shown here is derived from an EMBL/GenBank/DDBJ whole genome shotgun (WGS) entry which is preliminary data.</text>
</comment>
<feature type="domain" description="CRM" evidence="4">
    <location>
        <begin position="1"/>
        <end position="83"/>
    </location>
</feature>
<dbReference type="Proteomes" id="UP000315295">
    <property type="component" value="Unassembled WGS sequence"/>
</dbReference>
<dbReference type="GO" id="GO:0003723">
    <property type="term" value="F:RNA binding"/>
    <property type="evidence" value="ECO:0007669"/>
    <property type="project" value="UniProtKB-UniRule"/>
</dbReference>
<organism evidence="5 6">
    <name type="scientific">Malus baccata</name>
    <name type="common">Siberian crab apple</name>
    <name type="synonym">Pyrus baccata</name>
    <dbReference type="NCBI Taxonomy" id="106549"/>
    <lineage>
        <taxon>Eukaryota</taxon>
        <taxon>Viridiplantae</taxon>
        <taxon>Streptophyta</taxon>
        <taxon>Embryophyta</taxon>
        <taxon>Tracheophyta</taxon>
        <taxon>Spermatophyta</taxon>
        <taxon>Magnoliopsida</taxon>
        <taxon>eudicotyledons</taxon>
        <taxon>Gunneridae</taxon>
        <taxon>Pentapetalae</taxon>
        <taxon>rosids</taxon>
        <taxon>fabids</taxon>
        <taxon>Rosales</taxon>
        <taxon>Rosaceae</taxon>
        <taxon>Amygdaloideae</taxon>
        <taxon>Maleae</taxon>
        <taxon>Malus</taxon>
    </lineage>
</organism>